<organism evidence="6 7">
    <name type="scientific">Pelomonas candidula</name>
    <dbReference type="NCBI Taxonomy" id="3299025"/>
    <lineage>
        <taxon>Bacteria</taxon>
        <taxon>Pseudomonadati</taxon>
        <taxon>Pseudomonadota</taxon>
        <taxon>Betaproteobacteria</taxon>
        <taxon>Burkholderiales</taxon>
        <taxon>Sphaerotilaceae</taxon>
        <taxon>Roseateles</taxon>
    </lineage>
</organism>
<evidence type="ECO:0000259" key="5">
    <source>
        <dbReference type="Pfam" id="PF22022"/>
    </source>
</evidence>
<dbReference type="SUPFAM" id="SSF56349">
    <property type="entry name" value="DNA breaking-rejoining enzymes"/>
    <property type="match status" value="1"/>
</dbReference>
<dbReference type="InterPro" id="IPR011010">
    <property type="entry name" value="DNA_brk_join_enz"/>
</dbReference>
<gene>
    <name evidence="6" type="ORF">ACG04R_03540</name>
</gene>
<dbReference type="EMBL" id="JBIGIC010000002">
    <property type="protein sequence ID" value="MFG6485730.1"/>
    <property type="molecule type" value="Genomic_DNA"/>
</dbReference>
<keyword evidence="2" id="KW-0229">DNA integration</keyword>
<evidence type="ECO:0000313" key="6">
    <source>
        <dbReference type="EMBL" id="MFG6485730.1"/>
    </source>
</evidence>
<keyword evidence="3" id="KW-0238">DNA-binding</keyword>
<evidence type="ECO:0000256" key="2">
    <source>
        <dbReference type="ARBA" id="ARBA00022908"/>
    </source>
</evidence>
<dbReference type="InterPro" id="IPR050808">
    <property type="entry name" value="Phage_Integrase"/>
</dbReference>
<comment type="similarity">
    <text evidence="1">Belongs to the 'phage' integrase family.</text>
</comment>
<accession>A0ABW7H748</accession>
<keyword evidence="7" id="KW-1185">Reference proteome</keyword>
<sequence>MAKQLISGDRTLQAIKPGDERKRINDGAGLYLQLFVKGGSHGWRFAYSLNGRRNILSLGTYPDVGLALARKKADAARKQVAEGIDPSATRQEAKAKLEAQRHAERLADAGVPPENSFEAVARDWLKTVHQVKVSEGHAERTRIRLEQDAFPWIGRRPIADIEAPELLAALRRVESRGAIETAHRIKDC</sequence>
<proteinExistence type="inferred from homology"/>
<feature type="domain" description="Integrase DNA-binding" evidence="4">
    <location>
        <begin position="9"/>
        <end position="93"/>
    </location>
</feature>
<reference evidence="6 7" key="1">
    <citation type="submission" date="2024-08" db="EMBL/GenBank/DDBJ databases">
        <authorList>
            <person name="Lu H."/>
        </authorList>
    </citation>
    <scope>NUCLEOTIDE SEQUENCE [LARGE SCALE GENOMIC DNA]</scope>
    <source>
        <strain evidence="6 7">BYS78W</strain>
    </source>
</reference>
<dbReference type="Gene3D" id="1.10.150.130">
    <property type="match status" value="1"/>
</dbReference>
<dbReference type="Proteomes" id="UP001606134">
    <property type="component" value="Unassembled WGS sequence"/>
</dbReference>
<dbReference type="RefSeq" id="WP_394406491.1">
    <property type="nucleotide sequence ID" value="NZ_JBIGIC010000002.1"/>
</dbReference>
<dbReference type="Pfam" id="PF22022">
    <property type="entry name" value="Phage_int_M"/>
    <property type="match status" value="1"/>
</dbReference>
<feature type="domain" description="Phage integrase central" evidence="5">
    <location>
        <begin position="117"/>
        <end position="186"/>
    </location>
</feature>
<evidence type="ECO:0000256" key="3">
    <source>
        <dbReference type="ARBA" id="ARBA00023125"/>
    </source>
</evidence>
<dbReference type="Gene3D" id="3.30.160.390">
    <property type="entry name" value="Integrase, DNA-binding domain"/>
    <property type="match status" value="1"/>
</dbReference>
<dbReference type="InterPro" id="IPR053876">
    <property type="entry name" value="Phage_int_M"/>
</dbReference>
<evidence type="ECO:0000259" key="4">
    <source>
        <dbReference type="Pfam" id="PF13356"/>
    </source>
</evidence>
<dbReference type="InterPro" id="IPR025166">
    <property type="entry name" value="Integrase_DNA_bind_dom"/>
</dbReference>
<dbReference type="Pfam" id="PF13356">
    <property type="entry name" value="Arm-DNA-bind_3"/>
    <property type="match status" value="1"/>
</dbReference>
<dbReference type="InterPro" id="IPR010998">
    <property type="entry name" value="Integrase_recombinase_N"/>
</dbReference>
<protein>
    <submittedName>
        <fullName evidence="6">Tyrosine-type recombinase/integrase</fullName>
    </submittedName>
</protein>
<evidence type="ECO:0000256" key="1">
    <source>
        <dbReference type="ARBA" id="ARBA00008857"/>
    </source>
</evidence>
<evidence type="ECO:0000313" key="7">
    <source>
        <dbReference type="Proteomes" id="UP001606134"/>
    </source>
</evidence>
<dbReference type="PANTHER" id="PTHR30629">
    <property type="entry name" value="PROPHAGE INTEGRASE"/>
    <property type="match status" value="1"/>
</dbReference>
<dbReference type="InterPro" id="IPR038488">
    <property type="entry name" value="Integrase_DNA-bd_sf"/>
</dbReference>
<dbReference type="PANTHER" id="PTHR30629:SF2">
    <property type="entry name" value="PROPHAGE INTEGRASE INTS-RELATED"/>
    <property type="match status" value="1"/>
</dbReference>
<comment type="caution">
    <text evidence="6">The sequence shown here is derived from an EMBL/GenBank/DDBJ whole genome shotgun (WGS) entry which is preliminary data.</text>
</comment>
<name>A0ABW7H748_9BURK</name>